<dbReference type="Gene3D" id="3.20.19.10">
    <property type="entry name" value="Aconitase, domain 4"/>
    <property type="match status" value="1"/>
</dbReference>
<dbReference type="PANTHER" id="PTHR43345">
    <property type="entry name" value="3-ISOPROPYLMALATE DEHYDRATASE SMALL SUBUNIT 2-RELATED-RELATED"/>
    <property type="match status" value="1"/>
</dbReference>
<evidence type="ECO:0000313" key="4">
    <source>
        <dbReference type="EMBL" id="GGM75946.1"/>
    </source>
</evidence>
<dbReference type="GO" id="GO:0016836">
    <property type="term" value="F:hydro-lyase activity"/>
    <property type="evidence" value="ECO:0007669"/>
    <property type="project" value="InterPro"/>
</dbReference>
<dbReference type="InterPro" id="IPR050075">
    <property type="entry name" value="LeuD"/>
</dbReference>
<comment type="similarity">
    <text evidence="1">Belongs to the LeuD family. LeuD type 2 subfamily.</text>
</comment>
<dbReference type="PANTHER" id="PTHR43345:SF2">
    <property type="entry name" value="3-ISOPROPYLMALATE DEHYDRATASE SMALL SUBUNIT 1"/>
    <property type="match status" value="1"/>
</dbReference>
<evidence type="ECO:0000259" key="3">
    <source>
        <dbReference type="Pfam" id="PF00694"/>
    </source>
</evidence>
<dbReference type="Pfam" id="PF00694">
    <property type="entry name" value="Aconitase_C"/>
    <property type="match status" value="1"/>
</dbReference>
<proteinExistence type="inferred from homology"/>
<dbReference type="Proteomes" id="UP000632195">
    <property type="component" value="Unassembled WGS sequence"/>
</dbReference>
<organism evidence="4 5">
    <name type="scientific">Thermogymnomonas acidicola</name>
    <dbReference type="NCBI Taxonomy" id="399579"/>
    <lineage>
        <taxon>Archaea</taxon>
        <taxon>Methanobacteriati</taxon>
        <taxon>Thermoplasmatota</taxon>
        <taxon>Thermoplasmata</taxon>
        <taxon>Thermoplasmatales</taxon>
        <taxon>Thermogymnomonas</taxon>
    </lineage>
</organism>
<keyword evidence="2" id="KW-0456">Lyase</keyword>
<accession>A0AA37BRS7</accession>
<dbReference type="InterPro" id="IPR011827">
    <property type="entry name" value="LeuD_type2/HacB/DmdB"/>
</dbReference>
<gene>
    <name evidence="4" type="ORF">GCM10007108_12340</name>
</gene>
<name>A0AA37BRS7_9ARCH</name>
<sequence length="169" mass="18561">MTAHRVMGRAWVFGDNVNTDNMYPHICYTLPERDRPKYTMWANRPGWAEQVRPGDLLVAGKNFGLGSSRPAATNLLMLGIRAVFAESVNGLFLRNAVNVGLPAVAVPGITSAVTEGQTLEADLDEGWVRTEEGEEIRFRPLPAFLMEIIDAGGIIEVLRARGLLSEEPL</sequence>
<feature type="domain" description="Aconitase A/isopropylmalate dehydratase small subunit swivel" evidence="3">
    <location>
        <begin position="39"/>
        <end position="101"/>
    </location>
</feature>
<dbReference type="NCBIfam" id="TIGR02087">
    <property type="entry name" value="LEUD_arch"/>
    <property type="match status" value="1"/>
</dbReference>
<dbReference type="SUPFAM" id="SSF52016">
    <property type="entry name" value="LeuD/IlvD-like"/>
    <property type="match status" value="1"/>
</dbReference>
<reference evidence="4" key="2">
    <citation type="submission" date="2022-09" db="EMBL/GenBank/DDBJ databases">
        <authorList>
            <person name="Sun Q."/>
            <person name="Ohkuma M."/>
        </authorList>
    </citation>
    <scope>NUCLEOTIDE SEQUENCE</scope>
    <source>
        <strain evidence="4">JCM 13583</strain>
    </source>
</reference>
<evidence type="ECO:0000256" key="2">
    <source>
        <dbReference type="ARBA" id="ARBA00023239"/>
    </source>
</evidence>
<keyword evidence="5" id="KW-1185">Reference proteome</keyword>
<dbReference type="InterPro" id="IPR000573">
    <property type="entry name" value="AconitaseA/IPMdHydase_ssu_swvl"/>
</dbReference>
<evidence type="ECO:0000256" key="1">
    <source>
        <dbReference type="ARBA" id="ARBA00009869"/>
    </source>
</evidence>
<evidence type="ECO:0000313" key="5">
    <source>
        <dbReference type="Proteomes" id="UP000632195"/>
    </source>
</evidence>
<protein>
    <submittedName>
        <fullName evidence="4">3-isopropylmalate dehydratase small subunit</fullName>
    </submittedName>
</protein>
<reference evidence="4" key="1">
    <citation type="journal article" date="2014" name="Int. J. Syst. Evol. Microbiol.">
        <title>Complete genome sequence of Corynebacterium casei LMG S-19264T (=DSM 44701T), isolated from a smear-ripened cheese.</title>
        <authorList>
            <consortium name="US DOE Joint Genome Institute (JGI-PGF)"/>
            <person name="Walter F."/>
            <person name="Albersmeier A."/>
            <person name="Kalinowski J."/>
            <person name="Ruckert C."/>
        </authorList>
    </citation>
    <scope>NUCLEOTIDE SEQUENCE</scope>
    <source>
        <strain evidence="4">JCM 13583</strain>
    </source>
</reference>
<comment type="caution">
    <text evidence="4">The sequence shown here is derived from an EMBL/GenBank/DDBJ whole genome shotgun (WGS) entry which is preliminary data.</text>
</comment>
<dbReference type="RefSeq" id="WP_229657531.1">
    <property type="nucleotide sequence ID" value="NZ_BMNY01000002.1"/>
</dbReference>
<dbReference type="InterPro" id="IPR015928">
    <property type="entry name" value="Aconitase/3IPM_dehydase_swvl"/>
</dbReference>
<dbReference type="AlphaFoldDB" id="A0AA37BRS7"/>
<dbReference type="EMBL" id="BMNY01000002">
    <property type="protein sequence ID" value="GGM75946.1"/>
    <property type="molecule type" value="Genomic_DNA"/>
</dbReference>